<gene>
    <name evidence="2" type="ORF">METZ01_LOCUS422593</name>
</gene>
<accession>A0A382XFW9</accession>
<sequence>MACTLAYAGAGLMGCESGPVEGPLVTIGDKTIEPIDMQVYRAGLPDRLMPQDGGEAGIRELLQPLVDRTIMMVEAERLGHHEDPTFKARRHRLTSKELAQRLLGQVITGLEITEQEIVDAYEQSLWHREVLNAHILSATEADAREIIRLLDEGADFQELARSRSLAADAAEGGFLGQYFGPDDGALSLVEGAHHLPVGQYTRDPVQTRDGWEVVKILNDRRVPLESVRP</sequence>
<dbReference type="InterPro" id="IPR046357">
    <property type="entry name" value="PPIase_dom_sf"/>
</dbReference>
<dbReference type="InterPro" id="IPR000297">
    <property type="entry name" value="PPIase_PpiC"/>
</dbReference>
<dbReference type="GO" id="GO:0003755">
    <property type="term" value="F:peptidyl-prolyl cis-trans isomerase activity"/>
    <property type="evidence" value="ECO:0007669"/>
    <property type="project" value="InterPro"/>
</dbReference>
<feature type="non-terminal residue" evidence="2">
    <location>
        <position position="229"/>
    </location>
</feature>
<dbReference type="PANTHER" id="PTHR47245:SF2">
    <property type="entry name" value="PEPTIDYL-PROLYL CIS-TRANS ISOMERASE HP_0175-RELATED"/>
    <property type="match status" value="1"/>
</dbReference>
<dbReference type="PROSITE" id="PS50198">
    <property type="entry name" value="PPIC_PPIASE_2"/>
    <property type="match status" value="1"/>
</dbReference>
<evidence type="ECO:0000313" key="2">
    <source>
        <dbReference type="EMBL" id="SVD69739.1"/>
    </source>
</evidence>
<dbReference type="AlphaFoldDB" id="A0A382XFW9"/>
<dbReference type="InterPro" id="IPR050245">
    <property type="entry name" value="PrsA_foldase"/>
</dbReference>
<evidence type="ECO:0000259" key="1">
    <source>
        <dbReference type="PROSITE" id="PS50198"/>
    </source>
</evidence>
<feature type="domain" description="PpiC" evidence="1">
    <location>
        <begin position="127"/>
        <end position="218"/>
    </location>
</feature>
<dbReference type="Gene3D" id="3.10.50.40">
    <property type="match status" value="1"/>
</dbReference>
<name>A0A382XFW9_9ZZZZ</name>
<dbReference type="InterPro" id="IPR027304">
    <property type="entry name" value="Trigger_fact/SurA_dom_sf"/>
</dbReference>
<proteinExistence type="predicted"/>
<reference evidence="2" key="1">
    <citation type="submission" date="2018-05" db="EMBL/GenBank/DDBJ databases">
        <authorList>
            <person name="Lanie J.A."/>
            <person name="Ng W.-L."/>
            <person name="Kazmierczak K.M."/>
            <person name="Andrzejewski T.M."/>
            <person name="Davidsen T.M."/>
            <person name="Wayne K.J."/>
            <person name="Tettelin H."/>
            <person name="Glass J.I."/>
            <person name="Rusch D."/>
            <person name="Podicherti R."/>
            <person name="Tsui H.-C.T."/>
            <person name="Winkler M.E."/>
        </authorList>
    </citation>
    <scope>NUCLEOTIDE SEQUENCE</scope>
</reference>
<dbReference type="SUPFAM" id="SSF54534">
    <property type="entry name" value="FKBP-like"/>
    <property type="match status" value="1"/>
</dbReference>
<dbReference type="SUPFAM" id="SSF109998">
    <property type="entry name" value="Triger factor/SurA peptide-binding domain-like"/>
    <property type="match status" value="1"/>
</dbReference>
<dbReference type="PANTHER" id="PTHR47245">
    <property type="entry name" value="PEPTIDYLPROLYL ISOMERASE"/>
    <property type="match status" value="1"/>
</dbReference>
<dbReference type="Pfam" id="PF00639">
    <property type="entry name" value="Rotamase"/>
    <property type="match status" value="1"/>
</dbReference>
<protein>
    <recommendedName>
        <fullName evidence="1">PpiC domain-containing protein</fullName>
    </recommendedName>
</protein>
<dbReference type="EMBL" id="UINC01167301">
    <property type="protein sequence ID" value="SVD69739.1"/>
    <property type="molecule type" value="Genomic_DNA"/>
</dbReference>
<organism evidence="2">
    <name type="scientific">marine metagenome</name>
    <dbReference type="NCBI Taxonomy" id="408172"/>
    <lineage>
        <taxon>unclassified sequences</taxon>
        <taxon>metagenomes</taxon>
        <taxon>ecological metagenomes</taxon>
    </lineage>
</organism>